<sequence>MSIDSFMVKLQVYYSHIHGSDVHFEFSSPFVCNEPF</sequence>
<accession>A0A2P2NF18</accession>
<protein>
    <submittedName>
        <fullName evidence="1">Uncharacterized protein</fullName>
    </submittedName>
</protein>
<dbReference type="AlphaFoldDB" id="A0A2P2NF18"/>
<organism evidence="1">
    <name type="scientific">Rhizophora mucronata</name>
    <name type="common">Asiatic mangrove</name>
    <dbReference type="NCBI Taxonomy" id="61149"/>
    <lineage>
        <taxon>Eukaryota</taxon>
        <taxon>Viridiplantae</taxon>
        <taxon>Streptophyta</taxon>
        <taxon>Embryophyta</taxon>
        <taxon>Tracheophyta</taxon>
        <taxon>Spermatophyta</taxon>
        <taxon>Magnoliopsida</taxon>
        <taxon>eudicotyledons</taxon>
        <taxon>Gunneridae</taxon>
        <taxon>Pentapetalae</taxon>
        <taxon>rosids</taxon>
        <taxon>fabids</taxon>
        <taxon>Malpighiales</taxon>
        <taxon>Rhizophoraceae</taxon>
        <taxon>Rhizophora</taxon>
    </lineage>
</organism>
<proteinExistence type="predicted"/>
<dbReference type="EMBL" id="GGEC01060516">
    <property type="protein sequence ID" value="MBX41000.1"/>
    <property type="molecule type" value="Transcribed_RNA"/>
</dbReference>
<name>A0A2P2NF18_RHIMU</name>
<evidence type="ECO:0000313" key="1">
    <source>
        <dbReference type="EMBL" id="MBX41000.1"/>
    </source>
</evidence>
<reference evidence="1" key="1">
    <citation type="submission" date="2018-02" db="EMBL/GenBank/DDBJ databases">
        <title>Rhizophora mucronata_Transcriptome.</title>
        <authorList>
            <person name="Meera S.P."/>
            <person name="Sreeshan A."/>
            <person name="Augustine A."/>
        </authorList>
    </citation>
    <scope>NUCLEOTIDE SEQUENCE</scope>
    <source>
        <tissue evidence="1">Leaf</tissue>
    </source>
</reference>